<feature type="domain" description="BRCT" evidence="3">
    <location>
        <begin position="61"/>
        <end position="167"/>
    </location>
</feature>
<feature type="region of interest" description="Disordered" evidence="2">
    <location>
        <begin position="718"/>
        <end position="742"/>
    </location>
</feature>
<name>A0AAF0DLQ4_9EURO</name>
<evidence type="ECO:0000256" key="1">
    <source>
        <dbReference type="ARBA" id="ARBA00022737"/>
    </source>
</evidence>
<dbReference type="CDD" id="cd18433">
    <property type="entry name" value="BRCT_Rad4_rpt3"/>
    <property type="match status" value="1"/>
</dbReference>
<feature type="region of interest" description="Disordered" evidence="2">
    <location>
        <begin position="461"/>
        <end position="551"/>
    </location>
</feature>
<feature type="compositionally biased region" description="Basic and acidic residues" evidence="2">
    <location>
        <begin position="493"/>
        <end position="504"/>
    </location>
</feature>
<keyword evidence="4" id="KW-0378">Hydrolase</keyword>
<protein>
    <submittedName>
        <fullName evidence="4">DNA helicase</fullName>
        <ecNumber evidence="4">3.6.4.12</ecNumber>
    </submittedName>
</protein>
<accession>A0AAF0DLQ4</accession>
<dbReference type="PANTHER" id="PTHR13561:SF20">
    <property type="entry name" value="DNA TOPOISOMERASE 2-BINDING PROTEIN 1"/>
    <property type="match status" value="1"/>
</dbReference>
<feature type="domain" description="BRCT" evidence="3">
    <location>
        <begin position="1"/>
        <end position="39"/>
    </location>
</feature>
<evidence type="ECO:0000313" key="4">
    <source>
        <dbReference type="EMBL" id="WEW61119.1"/>
    </source>
</evidence>
<feature type="compositionally biased region" description="Polar residues" evidence="2">
    <location>
        <begin position="515"/>
        <end position="526"/>
    </location>
</feature>
<evidence type="ECO:0000313" key="5">
    <source>
        <dbReference type="Proteomes" id="UP001219355"/>
    </source>
</evidence>
<dbReference type="GO" id="GO:0007095">
    <property type="term" value="P:mitotic G2 DNA damage checkpoint signaling"/>
    <property type="evidence" value="ECO:0007669"/>
    <property type="project" value="TreeGrafter"/>
</dbReference>
<keyword evidence="4" id="KW-0347">Helicase</keyword>
<feature type="region of interest" description="Disordered" evidence="2">
    <location>
        <begin position="756"/>
        <end position="776"/>
    </location>
</feature>
<feature type="compositionally biased region" description="Low complexity" evidence="2">
    <location>
        <begin position="478"/>
        <end position="489"/>
    </location>
</feature>
<dbReference type="GO" id="GO:0003678">
    <property type="term" value="F:DNA helicase activity"/>
    <property type="evidence" value="ECO:0007669"/>
    <property type="project" value="UniProtKB-EC"/>
</dbReference>
<dbReference type="SUPFAM" id="SSF52113">
    <property type="entry name" value="BRCT domain"/>
    <property type="match status" value="3"/>
</dbReference>
<dbReference type="AlphaFoldDB" id="A0AAF0DLQ4"/>
<feature type="domain" description="BRCT" evidence="3">
    <location>
        <begin position="393"/>
        <end position="452"/>
    </location>
</feature>
<feature type="domain" description="BRCT" evidence="3">
    <location>
        <begin position="284"/>
        <end position="382"/>
    </location>
</feature>
<keyword evidence="5" id="KW-1185">Reference proteome</keyword>
<keyword evidence="1" id="KW-0677">Repeat</keyword>
<dbReference type="PROSITE" id="PS50172">
    <property type="entry name" value="BRCT"/>
    <property type="match status" value="4"/>
</dbReference>
<dbReference type="GO" id="GO:0016787">
    <property type="term" value="F:hydrolase activity"/>
    <property type="evidence" value="ECO:0007669"/>
    <property type="project" value="UniProtKB-KW"/>
</dbReference>
<dbReference type="PANTHER" id="PTHR13561">
    <property type="entry name" value="DNA REPLICATION REGULATOR DPB11-RELATED"/>
    <property type="match status" value="1"/>
</dbReference>
<sequence length="776" mass="86112">MFDLTSDVTHLIVGDTNTLKYKYVAKERNDIKVVKVEWIGAVRSSWLLGGDTDLRALEEEYRVPTFAGLSICITGFHDSESGWLIWYRGLPNIVIVDFRNRLQQTVTANGAEFRQDLTKTVTHLIARSAEGQKYKFAVLWNIKVVSLKWLEESLERGMALEENYYDPLLPAAQQGVGAWNRAAPIQAEKRPKAIEPGFQRPRKLRRVASVKLGDQNEGIWTDIVGNNSATVSEYEPGDDTADAALKFNSRNIIQETRSFVSETTLPERRDSITQDRPQSHVVGKSRGIWYKCKFFISGFTTKQILKTHLLSRDGEIVPSINELSKIDGGEDNKQYILVPYNLPQSDIPSTADSEDDIEIVTDMWIEKCLHSNSFVPPEAHTTSTPVPKFPIPGATYDEYLTAKASVLICNATNPSTEKLRHVHEWKIPAVFADWLWISVQTGNKKPFNPYLISGRQLSSEGHVSGNANHGWESNGRLSSEQPQSPSPQQGESRIQDKEKSREDTILPNKSGPDSGPNTSPTKSLASPSPIVPLPRTDSNEDKPATSSNSLDVAISELLKQKRNRLKQSKAAETSGGNPPLRQRRRRLFGRANSNSSVLGTKEPGQIGISRASSIDTLNDDGYGSVVDCLNSPCTKDHSKAPSFASFPPPAAASNGALDPAEAQQLLAGRLNLFCNRPTHHEFEAERFEFDNDKTPPMTQLGYEDPDAIAMREKITRRAREMNATEEDIEDESKKGKRKSGIGGHLVIGMLQDSEKLAGWGGGRRTRSRRTLNGDGV</sequence>
<organism evidence="4 5">
    <name type="scientific">Emydomyces testavorans</name>
    <dbReference type="NCBI Taxonomy" id="2070801"/>
    <lineage>
        <taxon>Eukaryota</taxon>
        <taxon>Fungi</taxon>
        <taxon>Dikarya</taxon>
        <taxon>Ascomycota</taxon>
        <taxon>Pezizomycotina</taxon>
        <taxon>Eurotiomycetes</taxon>
        <taxon>Eurotiomycetidae</taxon>
        <taxon>Onygenales</taxon>
        <taxon>Nannizziopsiaceae</taxon>
        <taxon>Emydomyces</taxon>
    </lineage>
</organism>
<dbReference type="GO" id="GO:0033314">
    <property type="term" value="P:mitotic DNA replication checkpoint signaling"/>
    <property type="evidence" value="ECO:0007669"/>
    <property type="project" value="TreeGrafter"/>
</dbReference>
<dbReference type="GO" id="GO:0006270">
    <property type="term" value="P:DNA replication initiation"/>
    <property type="evidence" value="ECO:0007669"/>
    <property type="project" value="TreeGrafter"/>
</dbReference>
<dbReference type="CDD" id="cd17731">
    <property type="entry name" value="BRCT_TopBP1_rpt2_like"/>
    <property type="match status" value="1"/>
</dbReference>
<dbReference type="SMART" id="SM00292">
    <property type="entry name" value="BRCT"/>
    <property type="match status" value="2"/>
</dbReference>
<reference evidence="4" key="1">
    <citation type="submission" date="2023-03" db="EMBL/GenBank/DDBJ databases">
        <title>Emydomyces testavorans Genome Sequence.</title>
        <authorList>
            <person name="Hoyer L."/>
        </authorList>
    </citation>
    <scope>NUCLEOTIDE SEQUENCE</scope>
    <source>
        <strain evidence="4">16-2883</strain>
    </source>
</reference>
<keyword evidence="4" id="KW-0067">ATP-binding</keyword>
<feature type="region of interest" description="Disordered" evidence="2">
    <location>
        <begin position="563"/>
        <end position="584"/>
    </location>
</feature>
<gene>
    <name evidence="4" type="primary">PIF1</name>
    <name evidence="4" type="ORF">PRK78_006608</name>
</gene>
<dbReference type="Pfam" id="PF12738">
    <property type="entry name" value="PTCB-BRCT"/>
    <property type="match status" value="2"/>
</dbReference>
<evidence type="ECO:0000256" key="2">
    <source>
        <dbReference type="SAM" id="MobiDB-lite"/>
    </source>
</evidence>
<dbReference type="EC" id="3.6.4.12" evidence="4"/>
<proteinExistence type="predicted"/>
<dbReference type="InterPro" id="IPR059215">
    <property type="entry name" value="BRCT2_TopBP1-like"/>
</dbReference>
<keyword evidence="4" id="KW-0547">Nucleotide-binding</keyword>
<dbReference type="EMBL" id="CP120630">
    <property type="protein sequence ID" value="WEW61119.1"/>
    <property type="molecule type" value="Genomic_DNA"/>
</dbReference>
<dbReference type="InterPro" id="IPR001357">
    <property type="entry name" value="BRCT_dom"/>
</dbReference>
<evidence type="ECO:0000259" key="3">
    <source>
        <dbReference type="PROSITE" id="PS50172"/>
    </source>
</evidence>
<dbReference type="InterPro" id="IPR036420">
    <property type="entry name" value="BRCT_dom_sf"/>
</dbReference>
<dbReference type="Gene3D" id="3.40.50.10190">
    <property type="entry name" value="BRCT domain"/>
    <property type="match status" value="4"/>
</dbReference>
<dbReference type="Proteomes" id="UP001219355">
    <property type="component" value="Chromosome 4"/>
</dbReference>